<dbReference type="EMBL" id="UINC01107134">
    <property type="protein sequence ID" value="SVC72284.1"/>
    <property type="molecule type" value="Genomic_DNA"/>
</dbReference>
<proteinExistence type="predicted"/>
<dbReference type="AlphaFoldDB" id="A0A382PFX6"/>
<gene>
    <name evidence="1" type="ORF">METZ01_LOCUS325138</name>
</gene>
<dbReference type="InterPro" id="IPR041662">
    <property type="entry name" value="SusD-like_2"/>
</dbReference>
<feature type="non-terminal residue" evidence="1">
    <location>
        <position position="1"/>
    </location>
</feature>
<dbReference type="Pfam" id="PF12771">
    <property type="entry name" value="SusD-like_2"/>
    <property type="match status" value="1"/>
</dbReference>
<dbReference type="Gene3D" id="1.25.40.390">
    <property type="match status" value="1"/>
</dbReference>
<reference evidence="1" key="1">
    <citation type="submission" date="2018-05" db="EMBL/GenBank/DDBJ databases">
        <authorList>
            <person name="Lanie J.A."/>
            <person name="Ng W.-L."/>
            <person name="Kazmierczak K.M."/>
            <person name="Andrzejewski T.M."/>
            <person name="Davidsen T.M."/>
            <person name="Wayne K.J."/>
            <person name="Tettelin H."/>
            <person name="Glass J.I."/>
            <person name="Rusch D."/>
            <person name="Podicherti R."/>
            <person name="Tsui H.-C.T."/>
            <person name="Winkler M.E."/>
        </authorList>
    </citation>
    <scope>NUCLEOTIDE SEQUENCE</scope>
</reference>
<feature type="non-terminal residue" evidence="1">
    <location>
        <position position="344"/>
    </location>
</feature>
<organism evidence="1">
    <name type="scientific">marine metagenome</name>
    <dbReference type="NCBI Taxonomy" id="408172"/>
    <lineage>
        <taxon>unclassified sequences</taxon>
        <taxon>metagenomes</taxon>
        <taxon>ecological metagenomes</taxon>
    </lineage>
</organism>
<evidence type="ECO:0000313" key="1">
    <source>
        <dbReference type="EMBL" id="SVC72284.1"/>
    </source>
</evidence>
<accession>A0A382PFX6</accession>
<name>A0A382PFX6_9ZZZZ</name>
<dbReference type="SUPFAM" id="SSF48452">
    <property type="entry name" value="TPR-like"/>
    <property type="match status" value="1"/>
</dbReference>
<evidence type="ECO:0008006" key="2">
    <source>
        <dbReference type="Google" id="ProtNLM"/>
    </source>
</evidence>
<protein>
    <recommendedName>
        <fullName evidence="2">SusD/RagB family nutrient-binding outer membrane lipoprotein</fullName>
    </recommendedName>
</protein>
<sequence length="344" mass="38131">QVFGVGEMLQHSGIWSQHFVQIQYADEERGQVRPGRMESFWATYYAGPLMDIQRVVDKALANGAPNIEGVGRIWRSWLFHHVTDLWGDVPYSEALANENNTTPAYDSQSDVYSGLFLDLTTGANLITSSGSDFGTGDILYGNDFEKWRRFGNSLRMRLAMRLSNVDPETARSEFVAAYNAGGFQSNEDNAMLQYPGFPWENPLFQDFLGRDDNGISRTMVGLLSVLDDPRLEFYAEPAASDGAYRGRENGAGNLSFTAFSSYSRIGNFWRRDGAATPSPVMTYAEVLFLRAEAAERGWITGDAGALYLEGIQANMDLYDKYDVGPSDTEVTTYLGQSVIAYAGG</sequence>
<dbReference type="InterPro" id="IPR011990">
    <property type="entry name" value="TPR-like_helical_dom_sf"/>
</dbReference>